<dbReference type="Proteomes" id="UP000830055">
    <property type="component" value="Chromosome"/>
</dbReference>
<organism evidence="1 2">
    <name type="scientific">Desulfofustis limnaeus</name>
    <dbReference type="NCBI Taxonomy" id="2740163"/>
    <lineage>
        <taxon>Bacteria</taxon>
        <taxon>Pseudomonadati</taxon>
        <taxon>Thermodesulfobacteriota</taxon>
        <taxon>Desulfobulbia</taxon>
        <taxon>Desulfobulbales</taxon>
        <taxon>Desulfocapsaceae</taxon>
        <taxon>Desulfofustis</taxon>
    </lineage>
</organism>
<reference evidence="1 2" key="1">
    <citation type="submission" date="2022-01" db="EMBL/GenBank/DDBJ databases">
        <title>Desulfofustis limnae sp. nov., a novel mesophilic sulfate-reducing bacterium isolated from marsh soil.</title>
        <authorList>
            <person name="Watanabe M."/>
            <person name="Takahashi A."/>
            <person name="Kojima H."/>
            <person name="Fukui M."/>
        </authorList>
    </citation>
    <scope>NUCLEOTIDE SEQUENCE [LARGE SCALE GENOMIC DNA]</scope>
    <source>
        <strain evidence="1 2">PPLL</strain>
    </source>
</reference>
<sequence length="61" mass="7059">MDCAPEFTDGLEMPHDFALKSTSLEKEEGVSERTVLERAKERIHRCVHINSLLYYYAHSTC</sequence>
<gene>
    <name evidence="1" type="ORF">DPPLL_23630</name>
</gene>
<dbReference type="EMBL" id="AP025516">
    <property type="protein sequence ID" value="BDD87998.1"/>
    <property type="molecule type" value="Genomic_DNA"/>
</dbReference>
<evidence type="ECO:0000313" key="1">
    <source>
        <dbReference type="EMBL" id="BDD87998.1"/>
    </source>
</evidence>
<evidence type="ECO:0000313" key="2">
    <source>
        <dbReference type="Proteomes" id="UP000830055"/>
    </source>
</evidence>
<accession>A0ABN6M534</accession>
<protein>
    <submittedName>
        <fullName evidence="1">Uncharacterized protein</fullName>
    </submittedName>
</protein>
<name>A0ABN6M534_9BACT</name>
<proteinExistence type="predicted"/>
<keyword evidence="2" id="KW-1185">Reference proteome</keyword>